<gene>
    <name evidence="1" type="ORF">vir335_00105</name>
</gene>
<dbReference type="GeneID" id="301841394"/>
<keyword evidence="2" id="KW-1185">Reference proteome</keyword>
<proteinExistence type="predicted"/>
<name>A0AA86XKR0_9CAUD</name>
<reference evidence="1 2" key="1">
    <citation type="journal article" date="2023" name="Nat. Microbiol.">
        <title>A compendium of viruses from methanogenic archaea reveals their diversity and adaptations to the gut environment.</title>
        <authorList>
            <person name="Medvedeva S."/>
            <person name="Borrel G."/>
            <person name="Krupovic M."/>
            <person name="Gribaldo S."/>
        </authorList>
    </citation>
    <scope>NUCLEOTIDE SEQUENCE [LARGE SCALE GENOMIC DNA]</scope>
</reference>
<dbReference type="RefSeq" id="YP_013605564.1">
    <property type="nucleotide sequence ID" value="NC_134205.1"/>
</dbReference>
<accession>A0AA86XKR0</accession>
<evidence type="ECO:0000313" key="2">
    <source>
        <dbReference type="Proteomes" id="UP001302000"/>
    </source>
</evidence>
<protein>
    <submittedName>
        <fullName evidence="1">Uncharacterized protein</fullName>
    </submittedName>
</protein>
<dbReference type="Proteomes" id="UP001302000">
    <property type="component" value="Segment"/>
</dbReference>
<organism evidence="1 2">
    <name type="scientific">Caudoviricetes sp. vir335</name>
    <dbReference type="NCBI Taxonomy" id="3068357"/>
    <lineage>
        <taxon>Viruses</taxon>
        <taxon>Duplodnaviria</taxon>
        <taxon>Heunggongvirae</taxon>
        <taxon>Uroviricota</taxon>
        <taxon>Caudoviricetes</taxon>
    </lineage>
</organism>
<sequence>MSSSAVSCTVLSREAWREVCEEVSFVFKDDMRLFIRMCAHEGVCIMEGLDEAKE</sequence>
<evidence type="ECO:0000313" key="1">
    <source>
        <dbReference type="EMBL" id="DBA35660.1"/>
    </source>
</evidence>
<dbReference type="EMBL" id="BK063680">
    <property type="protein sequence ID" value="DBA35660.1"/>
    <property type="molecule type" value="Genomic_DNA"/>
</dbReference>